<proteinExistence type="predicted"/>
<dbReference type="Proteomes" id="UP000321736">
    <property type="component" value="Unassembled WGS sequence"/>
</dbReference>
<sequence>MAITRNYEETHKKLLDVSLKNFLESGFEQTKLRQICRDAEVTTGAFYKHFKNKEEIFEEIVMPLIIKLKEAYQNRYTDFFEFNTKQDVVKKWADNNDEMYVFIDLFYDNYDVFTLLFFNAQGTKYENMLEKVTQYSEENTHKFYKVLFPNSEPLNKEKVHFYTYAYFAAMLDVLRHQFSREKTKELSTDLHDFVLPGWFNFMNIKSLAN</sequence>
<accession>A0A239TJI2</accession>
<dbReference type="OrthoDB" id="9814200at2"/>
<keyword evidence="1" id="KW-0238">DNA-binding</keyword>
<evidence type="ECO:0000313" key="2">
    <source>
        <dbReference type="EMBL" id="GEP84493.1"/>
    </source>
</evidence>
<evidence type="ECO:0000256" key="1">
    <source>
        <dbReference type="ARBA" id="ARBA00023125"/>
    </source>
</evidence>
<protein>
    <submittedName>
        <fullName evidence="2">TetR family transcriptional regulator</fullName>
    </submittedName>
</protein>
<dbReference type="PANTHER" id="PTHR43479">
    <property type="entry name" value="ACREF/ENVCD OPERON REPRESSOR-RELATED"/>
    <property type="match status" value="1"/>
</dbReference>
<dbReference type="Gene3D" id="1.10.357.10">
    <property type="entry name" value="Tetracycline Repressor, domain 2"/>
    <property type="match status" value="1"/>
</dbReference>
<dbReference type="GO" id="GO:0003677">
    <property type="term" value="F:DNA binding"/>
    <property type="evidence" value="ECO:0007669"/>
    <property type="project" value="UniProtKB-UniRule"/>
</dbReference>
<evidence type="ECO:0000313" key="3">
    <source>
        <dbReference type="Proteomes" id="UP000321736"/>
    </source>
</evidence>
<dbReference type="RefSeq" id="WP_095103227.1">
    <property type="nucleotide sequence ID" value="NZ_BKAR01000011.1"/>
</dbReference>
<dbReference type="EMBL" id="BKAR01000011">
    <property type="protein sequence ID" value="GEP84493.1"/>
    <property type="molecule type" value="Genomic_DNA"/>
</dbReference>
<name>A0A239TJI2_9STAP</name>
<dbReference type="InterPro" id="IPR009057">
    <property type="entry name" value="Homeodomain-like_sf"/>
</dbReference>
<dbReference type="SUPFAM" id="SSF46689">
    <property type="entry name" value="Homeodomain-like"/>
    <property type="match status" value="1"/>
</dbReference>
<gene>
    <name evidence="2" type="ORF">SPI02_10780</name>
</gene>
<dbReference type="Pfam" id="PF00440">
    <property type="entry name" value="TetR_N"/>
    <property type="match status" value="1"/>
</dbReference>
<organism evidence="2 3">
    <name type="scientific">Staphylococcus piscifermentans</name>
    <dbReference type="NCBI Taxonomy" id="70258"/>
    <lineage>
        <taxon>Bacteria</taxon>
        <taxon>Bacillati</taxon>
        <taxon>Bacillota</taxon>
        <taxon>Bacilli</taxon>
        <taxon>Bacillales</taxon>
        <taxon>Staphylococcaceae</taxon>
        <taxon>Staphylococcus</taxon>
    </lineage>
</organism>
<dbReference type="InterPro" id="IPR001647">
    <property type="entry name" value="HTH_TetR"/>
</dbReference>
<dbReference type="AlphaFoldDB" id="A0A239TJI2"/>
<reference evidence="2 3" key="1">
    <citation type="submission" date="2019-07" db="EMBL/GenBank/DDBJ databases">
        <title>Whole genome shotgun sequence of Staphylococcus piscifermentans NBRC 109625.</title>
        <authorList>
            <person name="Hosoyama A."/>
            <person name="Uohara A."/>
            <person name="Ohji S."/>
            <person name="Ichikawa N."/>
        </authorList>
    </citation>
    <scope>NUCLEOTIDE SEQUENCE [LARGE SCALE GENOMIC DNA]</scope>
    <source>
        <strain evidence="2 3">NBRC 109625</strain>
    </source>
</reference>
<keyword evidence="3" id="KW-1185">Reference proteome</keyword>
<dbReference type="PROSITE" id="PS50977">
    <property type="entry name" value="HTH_TETR_2"/>
    <property type="match status" value="1"/>
</dbReference>
<dbReference type="InterPro" id="IPR050624">
    <property type="entry name" value="HTH-type_Tx_Regulator"/>
</dbReference>
<comment type="caution">
    <text evidence="2">The sequence shown here is derived from an EMBL/GenBank/DDBJ whole genome shotgun (WGS) entry which is preliminary data.</text>
</comment>
<dbReference type="PANTHER" id="PTHR43479:SF11">
    <property type="entry name" value="ACREF_ENVCD OPERON REPRESSOR-RELATED"/>
    <property type="match status" value="1"/>
</dbReference>
<dbReference type="PRINTS" id="PR00455">
    <property type="entry name" value="HTHTETR"/>
</dbReference>